<sequence>MVNKSMLPSLPPSLTTTTTPTSSSSSSSSITASLVSQHFRPFNNINNQYGNECLLSLPTLQLPSSFHSQQQQHHSSSLYDNSNTIIEQQQQHSYQPYDSFNFTTTNNTNNNSTTNGDTFSSSINAQILFNNNNNLNNNLNNNNSNNNIKIENDIISNNNNEDNVDNSAINNDNNEFHPISCNNCRRVHKFCDRKLPSCERCSTKGMTCEYKIPKRMRYHRSDKSEKKQKIVNNISTTINNNTINNNTSNYINNNINKSKIYEQAFNNIFLNGMRIALLTKAGYGDYEMVEDAALNITYLTEHESFQICPVFVVSYIALASRVHYHIVKRIEQGLRSNHLIGLLNNNNILLNSNNLNVLYHLSNNNNNTINGSGNENLIRGPVDYYEIIEKDLNALNTLKKKYKLPVEHYQSLIDDLQHLLNRYKNNLLNNNLLNNNNNLLLNSNSRMDTYISCDDILQMLLYSTPNTPNSIN</sequence>
<evidence type="ECO:0000313" key="3">
    <source>
        <dbReference type="EMBL" id="EFC38098.1"/>
    </source>
</evidence>
<feature type="region of interest" description="Disordered" evidence="1">
    <location>
        <begin position="1"/>
        <end position="28"/>
    </location>
</feature>
<dbReference type="VEuPathDB" id="AmoebaDB:NAEGRDRAFT_74198"/>
<dbReference type="SUPFAM" id="SSF57701">
    <property type="entry name" value="Zn2/Cys6 DNA-binding domain"/>
    <property type="match status" value="1"/>
</dbReference>
<accession>D2VYP9</accession>
<dbReference type="KEGG" id="ngr:NAEGRDRAFT_74198"/>
<evidence type="ECO:0000313" key="4">
    <source>
        <dbReference type="Proteomes" id="UP000006671"/>
    </source>
</evidence>
<feature type="compositionally biased region" description="Low complexity" evidence="1">
    <location>
        <begin position="99"/>
        <end position="117"/>
    </location>
</feature>
<dbReference type="InterPro" id="IPR036864">
    <property type="entry name" value="Zn2-C6_fun-type_DNA-bd_sf"/>
</dbReference>
<dbReference type="GO" id="GO:0000981">
    <property type="term" value="F:DNA-binding transcription factor activity, RNA polymerase II-specific"/>
    <property type="evidence" value="ECO:0007669"/>
    <property type="project" value="InterPro"/>
</dbReference>
<feature type="region of interest" description="Disordered" evidence="1">
    <location>
        <begin position="97"/>
        <end position="117"/>
    </location>
</feature>
<organism evidence="4">
    <name type="scientific">Naegleria gruberi</name>
    <name type="common">Amoeba</name>
    <dbReference type="NCBI Taxonomy" id="5762"/>
    <lineage>
        <taxon>Eukaryota</taxon>
        <taxon>Discoba</taxon>
        <taxon>Heterolobosea</taxon>
        <taxon>Tetramitia</taxon>
        <taxon>Eutetramitia</taxon>
        <taxon>Vahlkampfiidae</taxon>
        <taxon>Naegleria</taxon>
    </lineage>
</organism>
<dbReference type="RefSeq" id="XP_002670842.1">
    <property type="nucleotide sequence ID" value="XM_002670796.1"/>
</dbReference>
<dbReference type="InParanoid" id="D2VYP9"/>
<dbReference type="Gene3D" id="4.10.240.10">
    <property type="entry name" value="Zn(2)-C6 fungal-type DNA-binding domain"/>
    <property type="match status" value="1"/>
</dbReference>
<feature type="domain" description="Zn(2)-C6 fungal-type" evidence="2">
    <location>
        <begin position="180"/>
        <end position="210"/>
    </location>
</feature>
<reference evidence="3 4" key="1">
    <citation type="journal article" date="2010" name="Cell">
        <title>The genome of Naegleria gruberi illuminates early eukaryotic versatility.</title>
        <authorList>
            <person name="Fritz-Laylin L.K."/>
            <person name="Prochnik S.E."/>
            <person name="Ginger M.L."/>
            <person name="Dacks J.B."/>
            <person name="Carpenter M.L."/>
            <person name="Field M.C."/>
            <person name="Kuo A."/>
            <person name="Paredez A."/>
            <person name="Chapman J."/>
            <person name="Pham J."/>
            <person name="Shu S."/>
            <person name="Neupane R."/>
            <person name="Cipriano M."/>
            <person name="Mancuso J."/>
            <person name="Tu H."/>
            <person name="Salamov A."/>
            <person name="Lindquist E."/>
            <person name="Shapiro H."/>
            <person name="Lucas S."/>
            <person name="Grigoriev I.V."/>
            <person name="Cande W.Z."/>
            <person name="Fulton C."/>
            <person name="Rokhsar D.S."/>
            <person name="Dawson S.C."/>
        </authorList>
    </citation>
    <scope>NUCLEOTIDE SEQUENCE [LARGE SCALE GENOMIC DNA]</scope>
    <source>
        <strain evidence="3 4">NEG-M</strain>
    </source>
</reference>
<dbReference type="CDD" id="cd00067">
    <property type="entry name" value="GAL4"/>
    <property type="match status" value="1"/>
</dbReference>
<dbReference type="InterPro" id="IPR001138">
    <property type="entry name" value="Zn2Cys6_DnaBD"/>
</dbReference>
<dbReference type="EMBL" id="GG738911">
    <property type="protein sequence ID" value="EFC38098.1"/>
    <property type="molecule type" value="Genomic_DNA"/>
</dbReference>
<dbReference type="OrthoDB" id="2123952at2759"/>
<dbReference type="GeneID" id="8857993"/>
<dbReference type="AlphaFoldDB" id="D2VYP9"/>
<protein>
    <submittedName>
        <fullName evidence="3">Predicted protein</fullName>
    </submittedName>
</protein>
<evidence type="ECO:0000259" key="2">
    <source>
        <dbReference type="PROSITE" id="PS50048"/>
    </source>
</evidence>
<dbReference type="PROSITE" id="PS00463">
    <property type="entry name" value="ZN2_CY6_FUNGAL_1"/>
    <property type="match status" value="1"/>
</dbReference>
<dbReference type="Proteomes" id="UP000006671">
    <property type="component" value="Unassembled WGS sequence"/>
</dbReference>
<evidence type="ECO:0000256" key="1">
    <source>
        <dbReference type="SAM" id="MobiDB-lite"/>
    </source>
</evidence>
<name>D2VYP9_NAEGR</name>
<dbReference type="GO" id="GO:0008270">
    <property type="term" value="F:zinc ion binding"/>
    <property type="evidence" value="ECO:0007669"/>
    <property type="project" value="InterPro"/>
</dbReference>
<gene>
    <name evidence="3" type="ORF">NAEGRDRAFT_74198</name>
</gene>
<dbReference type="PROSITE" id="PS50048">
    <property type="entry name" value="ZN2_CY6_FUNGAL_2"/>
    <property type="match status" value="1"/>
</dbReference>
<keyword evidence="4" id="KW-1185">Reference proteome</keyword>
<dbReference type="Pfam" id="PF00172">
    <property type="entry name" value="Zn_clus"/>
    <property type="match status" value="1"/>
</dbReference>
<proteinExistence type="predicted"/>